<dbReference type="Pfam" id="PF22936">
    <property type="entry name" value="Pol_BBD"/>
    <property type="match status" value="1"/>
</dbReference>
<evidence type="ECO:0000256" key="1">
    <source>
        <dbReference type="ARBA" id="ARBA00022670"/>
    </source>
</evidence>
<dbReference type="InterPro" id="IPR039537">
    <property type="entry name" value="Retrotran_Ty1/copia-like"/>
</dbReference>
<keyword evidence="8" id="KW-0472">Membrane</keyword>
<dbReference type="GO" id="GO:0004190">
    <property type="term" value="F:aspartic-type endopeptidase activity"/>
    <property type="evidence" value="ECO:0007669"/>
    <property type="project" value="UniProtKB-KW"/>
</dbReference>
<dbReference type="InterPro" id="IPR025724">
    <property type="entry name" value="GAG-pre-integrase_dom"/>
</dbReference>
<evidence type="ECO:0000256" key="3">
    <source>
        <dbReference type="ARBA" id="ARBA00022750"/>
    </source>
</evidence>
<feature type="domain" description="Integrase catalytic" evidence="10">
    <location>
        <begin position="1016"/>
        <end position="1182"/>
    </location>
</feature>
<feature type="transmembrane region" description="Helical" evidence="8">
    <location>
        <begin position="1644"/>
        <end position="1665"/>
    </location>
</feature>
<dbReference type="SUPFAM" id="SSF57756">
    <property type="entry name" value="Retrovirus zinc finger-like domains"/>
    <property type="match status" value="1"/>
</dbReference>
<keyword evidence="6" id="KW-0175">Coiled coil</keyword>
<dbReference type="InterPro" id="IPR054722">
    <property type="entry name" value="PolX-like_BBD"/>
</dbReference>
<dbReference type="InterPro" id="IPR012337">
    <property type="entry name" value="RNaseH-like_sf"/>
</dbReference>
<sequence length="1694" mass="192490">MSGDHAKKEMETGEKPTTSHGSTSSEESRTKREEKKKSSSNKGKEKKSSSHHKEKKEKSSSHKPHRSGDKQKRMRKVVYYETDTSSTSTSGSDAASVTSKRQERKKYSKIPLRYPRISKHTPLLSVPLGKPPTFDGEDYARWSDLMRFHLTSLHKSIWDVVEFGAQVPSVGDKDYDEDEVAQIEHFNSQATTILLASLSREEYNKVQGLKSAKEVWDVLKTAHEGDELTKITKRETIEGELGRFRLRKGEEPQHMYNRLKTLVNQVCNLESKKWDDHEMVKVILRSLIFLNPTQVQLIRGNPRYTKMTPEEVIGNFVSFECMIEGSRKINKLDDPSTSEAQPVAFKATEEKKEESTPSRQPIDASKLDNEEMALVIKSFRQILKQRRGKDYKSRSKKVCYKCGKPGHFIAKCPLSSDSDRDNDKKGKRREKKRYYKKKGGDAHVYREWDSDESSSDSSDDEDAANIAVTKGLLFPNVGHKCLMAKDGKRKKVKSRSSTKYETSSDDNASDEEDNLRILFANLNMEQKEKLNELISAIHEKDDLLDSQEDLLIKENKKHVKVKNAYALEIEKCEKLSNNNDDLLARIEELNISLASLRSENEKLITKAKDFDVCKVTISDLRDKNDILHAKIVELNSCKPSTSTIEHVTICTRCRDIDVDAIHDHMILIKQQNDHIAKLDAKIAEHNLENEKFKFARSMLYNGRRPGIKDGIGFQRGDNVKISAPPKRLSNFVKGKAPMPQDNEGYILYPAGYPENKIRKIHSRKSHSGSNHAFMYKSETSSSRQPTRAKLPKKKITIASNDHNISFKTFDASYVLTNKSGKVYASGGSSWILDSGCTNHMTGEKKMFSSYEKNQDSQRAITFGDGNQGLVKGLGKIAISPDHSISNVFLVDSLDYNLLSVSQLCQMGYNCLFTDVGVTVFRRSDDSIAFKGVLEGQLYLVDFDRAELDNCLIAKTNMGWLWHRRLAHVGMKNLHKLLKGEHILGLTNVHFEKDRICSACQAGKQVGAHHPHKNIMTTDRPLELLHMDLFGPIAYISIGGSKYCLVIVDDYSRFTWVFFLQEKSQTQETLKGFLRRTQNEFGLRIKKIRSDNGTEFKNSQIEGFLEEEGIKHEFSSPYTPQQNGVVERKNQTLLDMARTMLDEYKTSDRFWAEAVNTACYAINRGRKSKFAPKTVEGFLLGYDSNTRAYRVFNKSTGLVEVSCDVVFDETNGSQVEQVDLDEIGIEEAPCIALRNMSIGDVCPKESEEPPNAQDQPSSSTQASPPTQNEDEAQVDEVEDQANEPPQDDVNDQGGDANDQDKEDEEQRPPHPRVHQAIQRDHPVDTILGDIHKGVTTRSRVAHFCEHYSFVSSIEPHRVDEALQDSDWVVAMQEELNNFTRNEVWHLVPRPNQNVVGTKWVFRNKQDEHGVVTRNKARLVAKGYSQVEGLDFGETYAPVARLESIRILLAYATYHGFKLYQMDVKSAFLNGPIKEEVYVEQPPGFEDSEYPNHVYRLSKALYGLKQAPRAWYECLRDFLIANGFKVGKADPTLFTKTLDNDLFVCQIYVDDIIFGSTNESTCEEFSRIMTQKFEMSMMGELKYFLGFQVKQLQEGTFICQTKYTQDILTKFGMKDAKPIKTPMGTNGHLDLDTGGKSVDQKNISVYFVYVFGVMLISLYALCLFVLWRIEEPVAEDPGEQQVEVAEQELIEGKLCP</sequence>
<dbReference type="Pfam" id="PF13976">
    <property type="entry name" value="gag_pre-integrs"/>
    <property type="match status" value="1"/>
</dbReference>
<feature type="compositionally biased region" description="Acidic residues" evidence="7">
    <location>
        <begin position="1267"/>
        <end position="1289"/>
    </location>
</feature>
<feature type="region of interest" description="Disordered" evidence="7">
    <location>
        <begin position="485"/>
        <end position="509"/>
    </location>
</feature>
<dbReference type="EMBL" id="AF466646">
    <property type="protein sequence ID" value="AAL76004.1"/>
    <property type="molecule type" value="Genomic_DNA"/>
</dbReference>
<keyword evidence="8" id="KW-0812">Transmembrane</keyword>
<keyword evidence="5" id="KW-0863">Zinc-finger</keyword>
<keyword evidence="2" id="KW-0479">Metal-binding</keyword>
<dbReference type="SUPFAM" id="SSF53098">
    <property type="entry name" value="Ribonuclease H-like"/>
    <property type="match status" value="1"/>
</dbReference>
<dbReference type="InterPro" id="IPR043502">
    <property type="entry name" value="DNA/RNA_pol_sf"/>
</dbReference>
<dbReference type="Pfam" id="PF25597">
    <property type="entry name" value="SH3_retrovirus"/>
    <property type="match status" value="1"/>
</dbReference>
<feature type="region of interest" description="Disordered" evidence="7">
    <location>
        <begin position="413"/>
        <end position="438"/>
    </location>
</feature>
<evidence type="ECO:0000256" key="8">
    <source>
        <dbReference type="SAM" id="Phobius"/>
    </source>
</evidence>
<feature type="region of interest" description="Disordered" evidence="7">
    <location>
        <begin position="330"/>
        <end position="366"/>
    </location>
</feature>
<dbReference type="InterPro" id="IPR036397">
    <property type="entry name" value="RNaseH_sf"/>
</dbReference>
<dbReference type="Pfam" id="PF00665">
    <property type="entry name" value="rve"/>
    <property type="match status" value="1"/>
</dbReference>
<proteinExistence type="predicted"/>
<dbReference type="Gene3D" id="4.10.60.10">
    <property type="entry name" value="Zinc finger, CCHC-type"/>
    <property type="match status" value="1"/>
</dbReference>
<dbReference type="InterPro" id="IPR013103">
    <property type="entry name" value="RVT_2"/>
</dbReference>
<reference evidence="11" key="1">
    <citation type="submission" date="2002-01" db="EMBL/GenBank/DDBJ databases">
        <authorList>
            <person name="Doebley J."/>
        </authorList>
    </citation>
    <scope>NUCLEOTIDE SEQUENCE</scope>
</reference>
<feature type="domain" description="CCHC-type" evidence="9">
    <location>
        <begin position="399"/>
        <end position="413"/>
    </location>
</feature>
<feature type="compositionally biased region" description="Basic residues" evidence="7">
    <location>
        <begin position="487"/>
        <end position="496"/>
    </location>
</feature>
<reference evidence="11" key="4">
    <citation type="journal article" date="2004" name="Genome Res.">
        <title>Gene loss and movement in the maize genome.</title>
        <authorList>
            <person name="Lai J."/>
            <person name="Ma J."/>
            <person name="Swigonova Z."/>
            <person name="Ramakrishna W."/>
            <person name="Linton E."/>
            <person name="Llaca V."/>
            <person name="Tanyolac B."/>
            <person name="Park Y.J."/>
            <person name="Jeong O.Y."/>
            <person name="Bennetzen J.L."/>
            <person name="Messing J."/>
        </authorList>
    </citation>
    <scope>NUCLEOTIDE SEQUENCE</scope>
</reference>
<evidence type="ECO:0000259" key="9">
    <source>
        <dbReference type="PROSITE" id="PS50158"/>
    </source>
</evidence>
<reference evidence="11" key="3">
    <citation type="submission" date="2002-01" db="EMBL/GenBank/DDBJ databases">
        <authorList>
            <person name="Llaca V."/>
            <person name="Linton E.W."/>
            <person name="Young S."/>
            <person name="Kovchok S."/>
            <person name="Messing J."/>
        </authorList>
    </citation>
    <scope>NUCLEOTIDE SEQUENCE</scope>
</reference>
<protein>
    <submittedName>
        <fullName evidence="11">Putative gag-pol polyprotein</fullName>
    </submittedName>
</protein>
<dbReference type="GO" id="GO:0008270">
    <property type="term" value="F:zinc ion binding"/>
    <property type="evidence" value="ECO:0007669"/>
    <property type="project" value="UniProtKB-KW"/>
</dbReference>
<evidence type="ECO:0000313" key="11">
    <source>
        <dbReference type="EMBL" id="AAL76004.1"/>
    </source>
</evidence>
<feature type="compositionally biased region" description="Basic and acidic residues" evidence="7">
    <location>
        <begin position="26"/>
        <end position="48"/>
    </location>
</feature>
<reference evidence="11" key="2">
    <citation type="submission" date="2002-01" db="EMBL/GenBank/DDBJ databases">
        <authorList>
            <person name="Ramakrishna W."/>
            <person name="Emberton J."/>
            <person name="SanMiguel P."/>
            <person name="Bennetzen J."/>
        </authorList>
    </citation>
    <scope>NUCLEOTIDE SEQUENCE</scope>
</reference>
<dbReference type="SMART" id="SM00343">
    <property type="entry name" value="ZnF_C2HC"/>
    <property type="match status" value="1"/>
</dbReference>
<keyword evidence="3" id="KW-0064">Aspartyl protease</keyword>
<dbReference type="GO" id="GO:0006508">
    <property type="term" value="P:proteolysis"/>
    <property type="evidence" value="ECO:0007669"/>
    <property type="project" value="UniProtKB-KW"/>
</dbReference>
<feature type="compositionally biased region" description="Low complexity" evidence="7">
    <location>
        <begin position="1251"/>
        <end position="1266"/>
    </location>
</feature>
<feature type="compositionally biased region" description="Low complexity" evidence="7">
    <location>
        <begin position="82"/>
        <end position="99"/>
    </location>
</feature>
<keyword evidence="4" id="KW-0378">Hydrolase</keyword>
<feature type="region of interest" description="Disordered" evidence="7">
    <location>
        <begin position="1240"/>
        <end position="1323"/>
    </location>
</feature>
<dbReference type="InterPro" id="IPR001878">
    <property type="entry name" value="Znf_CCHC"/>
</dbReference>
<dbReference type="PANTHER" id="PTHR42648">
    <property type="entry name" value="TRANSPOSASE, PUTATIVE-RELATED"/>
    <property type="match status" value="1"/>
</dbReference>
<feature type="compositionally biased region" description="Basic and acidic residues" evidence="7">
    <location>
        <begin position="56"/>
        <end position="71"/>
    </location>
</feature>
<feature type="compositionally biased region" description="Basic and acidic residues" evidence="7">
    <location>
        <begin position="347"/>
        <end position="356"/>
    </location>
</feature>
<evidence type="ECO:0000256" key="6">
    <source>
        <dbReference type="SAM" id="Coils"/>
    </source>
</evidence>
<feature type="region of interest" description="Disordered" evidence="7">
    <location>
        <begin position="1"/>
        <end position="106"/>
    </location>
</feature>
<evidence type="ECO:0000256" key="7">
    <source>
        <dbReference type="SAM" id="MobiDB-lite"/>
    </source>
</evidence>
<accession>Q8SA88</accession>
<dbReference type="InterPro" id="IPR036875">
    <property type="entry name" value="Znf_CCHC_sf"/>
</dbReference>
<feature type="coiled-coil region" evidence="6">
    <location>
        <begin position="572"/>
        <end position="606"/>
    </location>
</feature>
<feature type="compositionally biased region" description="Basic and acidic residues" evidence="7">
    <location>
        <begin position="1"/>
        <end position="14"/>
    </location>
</feature>
<dbReference type="Pfam" id="PF07727">
    <property type="entry name" value="RVT_2"/>
    <property type="match status" value="1"/>
</dbReference>
<dbReference type="PANTHER" id="PTHR42648:SF21">
    <property type="entry name" value="CYSTEINE-RICH RLK (RECEPTOR-LIKE PROTEIN KINASE) 8"/>
    <property type="match status" value="1"/>
</dbReference>
<dbReference type="Pfam" id="PF14223">
    <property type="entry name" value="Retrotran_gag_2"/>
    <property type="match status" value="1"/>
</dbReference>
<dbReference type="InterPro" id="IPR001584">
    <property type="entry name" value="Integrase_cat-core"/>
</dbReference>
<keyword evidence="5" id="KW-0862">Zinc</keyword>
<dbReference type="Pfam" id="PF00098">
    <property type="entry name" value="zf-CCHC"/>
    <property type="match status" value="1"/>
</dbReference>
<evidence type="ECO:0000259" key="10">
    <source>
        <dbReference type="PROSITE" id="PS50994"/>
    </source>
</evidence>
<dbReference type="MEROPS" id="A11.051"/>
<dbReference type="InterPro" id="IPR057670">
    <property type="entry name" value="SH3_retrovirus"/>
</dbReference>
<evidence type="ECO:0000256" key="2">
    <source>
        <dbReference type="ARBA" id="ARBA00022723"/>
    </source>
</evidence>
<name>Q8SA88_MAIZE</name>
<dbReference type="PROSITE" id="PS50158">
    <property type="entry name" value="ZF_CCHC"/>
    <property type="match status" value="1"/>
</dbReference>
<dbReference type="SUPFAM" id="SSF56672">
    <property type="entry name" value="DNA/RNA polymerases"/>
    <property type="match status" value="1"/>
</dbReference>
<organism evidence="11">
    <name type="scientific">Zea mays</name>
    <name type="common">Maize</name>
    <dbReference type="NCBI Taxonomy" id="4577"/>
    <lineage>
        <taxon>Eukaryota</taxon>
        <taxon>Viridiplantae</taxon>
        <taxon>Streptophyta</taxon>
        <taxon>Embryophyta</taxon>
        <taxon>Tracheophyta</taxon>
        <taxon>Spermatophyta</taxon>
        <taxon>Magnoliopsida</taxon>
        <taxon>Liliopsida</taxon>
        <taxon>Poales</taxon>
        <taxon>Poaceae</taxon>
        <taxon>PACMAD clade</taxon>
        <taxon>Panicoideae</taxon>
        <taxon>Andropogonodae</taxon>
        <taxon>Andropogoneae</taxon>
        <taxon>Tripsacinae</taxon>
        <taxon>Zea</taxon>
    </lineage>
</organism>
<gene>
    <name evidence="11" type="primary">Z195D10.16</name>
</gene>
<feature type="compositionally biased region" description="Basic residues" evidence="7">
    <location>
        <begin position="425"/>
        <end position="437"/>
    </location>
</feature>
<evidence type="ECO:0000256" key="5">
    <source>
        <dbReference type="PROSITE-ProRule" id="PRU00047"/>
    </source>
</evidence>
<keyword evidence="8" id="KW-1133">Transmembrane helix</keyword>
<evidence type="ECO:0000256" key="4">
    <source>
        <dbReference type="ARBA" id="ARBA00022801"/>
    </source>
</evidence>
<keyword evidence="1" id="KW-0645">Protease</keyword>
<dbReference type="GO" id="GO:0015074">
    <property type="term" value="P:DNA integration"/>
    <property type="evidence" value="ECO:0007669"/>
    <property type="project" value="InterPro"/>
</dbReference>
<dbReference type="PROSITE" id="PS50994">
    <property type="entry name" value="INTEGRASE"/>
    <property type="match status" value="1"/>
</dbReference>
<dbReference type="GO" id="GO:0003676">
    <property type="term" value="F:nucleic acid binding"/>
    <property type="evidence" value="ECO:0007669"/>
    <property type="project" value="InterPro"/>
</dbReference>
<dbReference type="Gene3D" id="3.30.420.10">
    <property type="entry name" value="Ribonuclease H-like superfamily/Ribonuclease H"/>
    <property type="match status" value="1"/>
</dbReference>